<protein>
    <submittedName>
        <fullName evidence="9">Peroxiredoxin</fullName>
        <ecNumber evidence="9">1.11.1.15</ecNumber>
    </submittedName>
</protein>
<dbReference type="EMBL" id="CP033912">
    <property type="protein sequence ID" value="AZA96755.1"/>
    <property type="molecule type" value="Genomic_DNA"/>
</dbReference>
<dbReference type="CDD" id="cd03016">
    <property type="entry name" value="PRX_1cys"/>
    <property type="match status" value="1"/>
</dbReference>
<evidence type="ECO:0000256" key="6">
    <source>
        <dbReference type="ARBA" id="ARBA00025719"/>
    </source>
</evidence>
<dbReference type="EMBL" id="CP033915">
    <property type="protein sequence ID" value="AZA88194.1"/>
    <property type="molecule type" value="Genomic_DNA"/>
</dbReference>
<dbReference type="PIRSF" id="PIRSF000239">
    <property type="entry name" value="AHPC"/>
    <property type="match status" value="1"/>
</dbReference>
<dbReference type="InterPro" id="IPR024706">
    <property type="entry name" value="Peroxiredoxin_AhpC-typ"/>
</dbReference>
<name>A0AAD0YGN2_9FLAO</name>
<dbReference type="Pfam" id="PF10417">
    <property type="entry name" value="1-cysPrx_C"/>
    <property type="match status" value="1"/>
</dbReference>
<evidence type="ECO:0000313" key="11">
    <source>
        <dbReference type="Proteomes" id="UP000274073"/>
    </source>
</evidence>
<dbReference type="NCBIfam" id="NF009668">
    <property type="entry name" value="PRK13189.1"/>
    <property type="match status" value="1"/>
</dbReference>
<dbReference type="GO" id="GO:0045454">
    <property type="term" value="P:cell redox homeostasis"/>
    <property type="evidence" value="ECO:0007669"/>
    <property type="project" value="TreeGrafter"/>
</dbReference>
<evidence type="ECO:0000256" key="1">
    <source>
        <dbReference type="ARBA" id="ARBA00009796"/>
    </source>
</evidence>
<evidence type="ECO:0000313" key="10">
    <source>
        <dbReference type="EMBL" id="AZA96755.1"/>
    </source>
</evidence>
<dbReference type="Gene3D" id="3.30.1020.10">
    <property type="entry name" value="Antioxidant, Horf6, Chain A, domain2"/>
    <property type="match status" value="1"/>
</dbReference>
<dbReference type="FunFam" id="3.40.30.10:FF:000011">
    <property type="entry name" value="Peroxiredoxin PRX1"/>
    <property type="match status" value="1"/>
</dbReference>
<dbReference type="InterPro" id="IPR000866">
    <property type="entry name" value="AhpC/TSA"/>
</dbReference>
<evidence type="ECO:0000256" key="3">
    <source>
        <dbReference type="ARBA" id="ARBA00022862"/>
    </source>
</evidence>
<dbReference type="InterPro" id="IPR045020">
    <property type="entry name" value="PRX_1cys"/>
</dbReference>
<organism evidence="9 11">
    <name type="scientific">Chryseobacterium shandongense</name>
    <dbReference type="NCBI Taxonomy" id="1493872"/>
    <lineage>
        <taxon>Bacteria</taxon>
        <taxon>Pseudomonadati</taxon>
        <taxon>Bacteroidota</taxon>
        <taxon>Flavobacteriia</taxon>
        <taxon>Flavobacteriales</taxon>
        <taxon>Weeksellaceae</taxon>
        <taxon>Chryseobacterium group</taxon>
        <taxon>Chryseobacterium</taxon>
    </lineage>
</organism>
<dbReference type="InterPro" id="IPR013766">
    <property type="entry name" value="Thioredoxin_domain"/>
</dbReference>
<proteinExistence type="inferred from homology"/>
<keyword evidence="2 9" id="KW-0575">Peroxidase</keyword>
<dbReference type="EC" id="1.11.1.15" evidence="9"/>
<evidence type="ECO:0000313" key="12">
    <source>
        <dbReference type="Proteomes" id="UP000281741"/>
    </source>
</evidence>
<evidence type="ECO:0000313" key="9">
    <source>
        <dbReference type="EMBL" id="AZA88194.1"/>
    </source>
</evidence>
<dbReference type="FunFam" id="3.30.1020.10:FF:000001">
    <property type="entry name" value="1-Cys peroxiredoxin"/>
    <property type="match status" value="1"/>
</dbReference>
<keyword evidence="5" id="KW-0676">Redox-active center</keyword>
<feature type="active site" description="Cysteine sulfenic acid (-SOH) intermediate; for peroxidase activity" evidence="7">
    <location>
        <position position="45"/>
    </location>
</feature>
<sequence>MSIKLGDTAPDFKAETSLGDISFYEYLGDSWGILFSHPADYTPVCTTELGYTSKLKSEFDKRDTKVIALSVDGVEDHQNWIKDINETQDTNVQFPIIADKDRRISELYDFIHPNASATATVRSLLIIDPEKKVRLIITYPASTGRNFNEILRVLDSLQLVDTHKVATPVNWQDGDDVIVPPSVSTEDAKKIFPKGVKEIKPYLRYTPQPNI</sequence>
<evidence type="ECO:0000259" key="8">
    <source>
        <dbReference type="PROSITE" id="PS51352"/>
    </source>
</evidence>
<dbReference type="PROSITE" id="PS51352">
    <property type="entry name" value="THIOREDOXIN_2"/>
    <property type="match status" value="1"/>
</dbReference>
<dbReference type="Proteomes" id="UP000281741">
    <property type="component" value="Chromosome"/>
</dbReference>
<dbReference type="RefSeq" id="WP_123855098.1">
    <property type="nucleotide sequence ID" value="NZ_CP033912.1"/>
</dbReference>
<dbReference type="InterPro" id="IPR036249">
    <property type="entry name" value="Thioredoxin-like_sf"/>
</dbReference>
<dbReference type="GO" id="GO:0005829">
    <property type="term" value="C:cytosol"/>
    <property type="evidence" value="ECO:0007669"/>
    <property type="project" value="TreeGrafter"/>
</dbReference>
<comment type="similarity">
    <text evidence="1">Belongs to the peroxiredoxin family. AhpC/Prx1 subfamily.</text>
</comment>
<comment type="similarity">
    <text evidence="6">Belongs to the peroxiredoxin family. Prx6 subfamily.</text>
</comment>
<evidence type="ECO:0000256" key="7">
    <source>
        <dbReference type="PIRSR" id="PIRSR000239-1"/>
    </source>
</evidence>
<keyword evidence="4 9" id="KW-0560">Oxidoreductase</keyword>
<evidence type="ECO:0000256" key="2">
    <source>
        <dbReference type="ARBA" id="ARBA00022559"/>
    </source>
</evidence>
<dbReference type="PANTHER" id="PTHR43503">
    <property type="entry name" value="MCG48959-RELATED"/>
    <property type="match status" value="1"/>
</dbReference>
<gene>
    <name evidence="9" type="ORF">EG349_16035</name>
    <name evidence="10" type="ORF">EG353_14825</name>
</gene>
<keyword evidence="3" id="KW-0049">Antioxidant</keyword>
<dbReference type="Gene3D" id="3.40.30.10">
    <property type="entry name" value="Glutaredoxin"/>
    <property type="match status" value="1"/>
</dbReference>
<accession>A0AAD0YGN2</accession>
<evidence type="ECO:0000256" key="5">
    <source>
        <dbReference type="ARBA" id="ARBA00023284"/>
    </source>
</evidence>
<dbReference type="AlphaFoldDB" id="A0AAD0YGN2"/>
<dbReference type="PANTHER" id="PTHR43503:SF4">
    <property type="entry name" value="PEROXIREDOXIN-6"/>
    <property type="match status" value="1"/>
</dbReference>
<dbReference type="InterPro" id="IPR019479">
    <property type="entry name" value="Peroxiredoxin_C"/>
</dbReference>
<evidence type="ECO:0000256" key="4">
    <source>
        <dbReference type="ARBA" id="ARBA00023002"/>
    </source>
</evidence>
<dbReference type="SUPFAM" id="SSF52833">
    <property type="entry name" value="Thioredoxin-like"/>
    <property type="match status" value="1"/>
</dbReference>
<reference evidence="11 12" key="1">
    <citation type="submission" date="2018-11" db="EMBL/GenBank/DDBJ databases">
        <title>Proposal to divide the Flavobacteriaceae and reorganize its genera based on Amino Acid Identity values calculated from whole genome sequences.</title>
        <authorList>
            <person name="Nicholson A.C."/>
            <person name="Gulvik C.A."/>
            <person name="Whitney A.M."/>
            <person name="Humrighouse B.W."/>
            <person name="Bell M."/>
            <person name="Holmes B."/>
            <person name="Steigerwalt A.G."/>
            <person name="Villarma A."/>
            <person name="Sheth M."/>
            <person name="Batra D."/>
            <person name="Pryor J."/>
            <person name="Bernardet J.-F."/>
            <person name="Hugo C."/>
            <person name="Kampfer P."/>
            <person name="Newman J."/>
            <person name="McQuiston J.R."/>
        </authorList>
    </citation>
    <scope>NUCLEOTIDE SEQUENCE [LARGE SCALE GENOMIC DNA]</scope>
    <source>
        <strain evidence="9 11">G0207</strain>
        <strain evidence="10 12">H5143</strain>
    </source>
</reference>
<dbReference type="GO" id="GO:0051920">
    <property type="term" value="F:peroxiredoxin activity"/>
    <property type="evidence" value="ECO:0007669"/>
    <property type="project" value="InterPro"/>
</dbReference>
<dbReference type="Pfam" id="PF00578">
    <property type="entry name" value="AhpC-TSA"/>
    <property type="match status" value="1"/>
</dbReference>
<keyword evidence="12" id="KW-1185">Reference proteome</keyword>
<dbReference type="Proteomes" id="UP000274073">
    <property type="component" value="Chromosome"/>
</dbReference>
<feature type="domain" description="Thioredoxin" evidence="8">
    <location>
        <begin position="3"/>
        <end position="159"/>
    </location>
</feature>